<dbReference type="EMBL" id="SGPL01000746">
    <property type="protein sequence ID" value="THH07835.1"/>
    <property type="molecule type" value="Genomic_DNA"/>
</dbReference>
<protein>
    <submittedName>
        <fullName evidence="1">Uncharacterized protein</fullName>
    </submittedName>
</protein>
<evidence type="ECO:0000313" key="1">
    <source>
        <dbReference type="EMBL" id="THH07835.1"/>
    </source>
</evidence>
<reference evidence="1 2" key="1">
    <citation type="submission" date="2019-02" db="EMBL/GenBank/DDBJ databases">
        <title>Genome sequencing of the rare red list fungi Bondarzewia mesenterica.</title>
        <authorList>
            <person name="Buettner E."/>
            <person name="Kellner H."/>
        </authorList>
    </citation>
    <scope>NUCLEOTIDE SEQUENCE [LARGE SCALE GENOMIC DNA]</scope>
    <source>
        <strain evidence="1 2">DSM 108281</strain>
    </source>
</reference>
<comment type="caution">
    <text evidence="1">The sequence shown here is derived from an EMBL/GenBank/DDBJ whole genome shotgun (WGS) entry which is preliminary data.</text>
</comment>
<name>A0A4S4L8R7_9AGAM</name>
<gene>
    <name evidence="1" type="ORF">EW146_g9192</name>
</gene>
<dbReference type="AlphaFoldDB" id="A0A4S4L8R7"/>
<evidence type="ECO:0000313" key="2">
    <source>
        <dbReference type="Proteomes" id="UP000310158"/>
    </source>
</evidence>
<organism evidence="1 2">
    <name type="scientific">Bondarzewia mesenterica</name>
    <dbReference type="NCBI Taxonomy" id="1095465"/>
    <lineage>
        <taxon>Eukaryota</taxon>
        <taxon>Fungi</taxon>
        <taxon>Dikarya</taxon>
        <taxon>Basidiomycota</taxon>
        <taxon>Agaricomycotina</taxon>
        <taxon>Agaricomycetes</taxon>
        <taxon>Russulales</taxon>
        <taxon>Bondarzewiaceae</taxon>
        <taxon>Bondarzewia</taxon>
    </lineage>
</organism>
<keyword evidence="2" id="KW-1185">Reference proteome</keyword>
<proteinExistence type="predicted"/>
<accession>A0A4S4L8R7</accession>
<dbReference type="Proteomes" id="UP000310158">
    <property type="component" value="Unassembled WGS sequence"/>
</dbReference>
<sequence>MSYGQDLLYYISLHLRDIAYHVPPIWVGLLDQVFFLGVKAEVDAASLIIGYLKLSGRPFDIPVNIKAAAAWVTDFRENRHIALFGLSAFANIPNTNVGIDIYIPEWWLLGSVVEVFLLPARYAVAIRNLPPAAAAEVAMTSAEMTANSANSASAATGRSRSTREERKQLWDESVVAAELAEAKLIDHMVKLEEKLARRAV</sequence>